<dbReference type="PANTHER" id="PTHR11439:SF463">
    <property type="entry name" value="REVERSE TRANSCRIPTASE TY1_COPIA-TYPE DOMAIN-CONTAINING PROTEIN"/>
    <property type="match status" value="1"/>
</dbReference>
<accession>A0A6L2NZJ1</accession>
<evidence type="ECO:0000313" key="3">
    <source>
        <dbReference type="EMBL" id="GEU90422.1"/>
    </source>
</evidence>
<evidence type="ECO:0000256" key="1">
    <source>
        <dbReference type="SAM" id="MobiDB-lite"/>
    </source>
</evidence>
<dbReference type="PANTHER" id="PTHR11439">
    <property type="entry name" value="GAG-POL-RELATED RETROTRANSPOSON"/>
    <property type="match status" value="1"/>
</dbReference>
<keyword evidence="2" id="KW-0472">Membrane</keyword>
<feature type="region of interest" description="Disordered" evidence="1">
    <location>
        <begin position="1199"/>
        <end position="1280"/>
    </location>
</feature>
<evidence type="ECO:0000256" key="2">
    <source>
        <dbReference type="SAM" id="Phobius"/>
    </source>
</evidence>
<organism evidence="3">
    <name type="scientific">Tanacetum cinerariifolium</name>
    <name type="common">Dalmatian daisy</name>
    <name type="synonym">Chrysanthemum cinerariifolium</name>
    <dbReference type="NCBI Taxonomy" id="118510"/>
    <lineage>
        <taxon>Eukaryota</taxon>
        <taxon>Viridiplantae</taxon>
        <taxon>Streptophyta</taxon>
        <taxon>Embryophyta</taxon>
        <taxon>Tracheophyta</taxon>
        <taxon>Spermatophyta</taxon>
        <taxon>Magnoliopsida</taxon>
        <taxon>eudicotyledons</taxon>
        <taxon>Gunneridae</taxon>
        <taxon>Pentapetalae</taxon>
        <taxon>asterids</taxon>
        <taxon>campanulids</taxon>
        <taxon>Asterales</taxon>
        <taxon>Asteraceae</taxon>
        <taxon>Asteroideae</taxon>
        <taxon>Anthemideae</taxon>
        <taxon>Anthemidinae</taxon>
        <taxon>Tanacetum</taxon>
    </lineage>
</organism>
<keyword evidence="2" id="KW-0812">Transmembrane</keyword>
<reference evidence="3" key="1">
    <citation type="journal article" date="2019" name="Sci. Rep.">
        <title>Draft genome of Tanacetum cinerariifolium, the natural source of mosquito coil.</title>
        <authorList>
            <person name="Yamashiro T."/>
            <person name="Shiraishi A."/>
            <person name="Satake H."/>
            <person name="Nakayama K."/>
        </authorList>
    </citation>
    <scope>NUCLEOTIDE SEQUENCE</scope>
</reference>
<dbReference type="EMBL" id="BKCJ010010182">
    <property type="protein sequence ID" value="GEU90422.1"/>
    <property type="molecule type" value="Genomic_DNA"/>
</dbReference>
<gene>
    <name evidence="3" type="ORF">Tci_062400</name>
</gene>
<feature type="non-terminal residue" evidence="3">
    <location>
        <position position="1"/>
    </location>
</feature>
<sequence length="1334" mass="151927">LRNRVLLWRCLKIRVLRWTVLIDSSLVVWTVLIEIIALKTILVVVLLSRLVKSRWTHLSRNILTILNEMSDCCADNLKPVKVQDSIINKLISKVEPSLTNILPSTEVFINPLVPQDRWSREKHIDLVNIIREPLAGVTTKSKIRNSKATSAHECLCVNFLSEIEPNKLIKVIKEEGWIIAMPEELNKFEKNKGFRKEEGINYDETFAHVARLEAIVIFFAYATYMGFMTQSMLDVTYIERIPQGMSILGGKLVCWSAKKQSSMVISSAEAEEFWYTTEVESTTNTITFTLSSFDKPETVRAALATLGLVDENEPQLSSTDLVNSSPLRIRSFSATRRVLMLYIVKCLGQMNINQQMIADVSFCAVIAPEPDVSIGTPSSTTIDQDAPSSSTFQKTQETPPLVIPLDAKVADHDFKVAHIDNNPYVDFPILEPSFEKSSTQLVIPNNVHSINQPPEHINKWTKDHPINNSYKEALTESCWIGAMQEKLSEFERLEVWEMVPCQTAFLNGILCEEVYVSQPDGFIDPENLNHVYKLKKDLYEKSTLDEDPQGKAVDPTRYRGMIGTLIYRTSSRPDLAFTVCMCAWYQARPIEKNLHVVLKMLTMWVAKIPEKVRLEVCSVRMLCSNTLDAITINLLWPCVQQDTSDQVENGVVKLYFVRREYQLADIFTKPLARERLDFLINKLGMRSISPETLQKLADEEEQMILDICPRVEGVDFTDEPDDDATLACLIKLGYKEFNYIPFEEKPQILLQAWYKFFTIQYAQPEDSNELFQKLLEDLKELAEYVNSPSSDHPIFFNEDHSVQHKEYLENSSNSNQEKEGPPQDFDIRQEKHEVKNVVEQPADHKTRIEKSLQNFRVIHKSFISLKITSQISPVHAITPILSTKEPEYSPSMGYENPNTTLETESDEIIKSGVEELVPILSKNEVILEDKSDDDDFEDIEYIEASLPDPEIVSVEEDNVVHQEEEEFDFEDVFQIQDIVLREKLLSINRLIANIESLNDNPTPDRVLNSSFSFPISEESDNSLSDNFSQEFKTFCDHTKETRSGNTTTHADHSLPEYDSFCFEIEPDQERLINVIKNDISDDSSNDPLLEEADLFLASDNSIPPGNENFAYDLKGELLPLPHSEPPDAEFDFELDSGKEISVVMNAIDKSSQMFIKYSNSQIPPKKSRDVALELGKSISKTKAEEAEAARQVHTTHVRIMTESVPKPTKRRKSGKVTSDPPKRLKGVPSLTQKQPEVADTMQALKENGDADDEGDDHISDTQDDDDDEDAETESDEYEIYKYKIHVHKDVDAEMAEPETAEHENKEKDVLTDAAKHDVEKNAEEKGDAEKARVY</sequence>
<feature type="region of interest" description="Disordered" evidence="1">
    <location>
        <begin position="376"/>
        <end position="396"/>
    </location>
</feature>
<feature type="region of interest" description="Disordered" evidence="1">
    <location>
        <begin position="1292"/>
        <end position="1334"/>
    </location>
</feature>
<name>A0A6L2NZJ1_TANCI</name>
<comment type="caution">
    <text evidence="3">The sequence shown here is derived from an EMBL/GenBank/DDBJ whole genome shotgun (WGS) entry which is preliminary data.</text>
</comment>
<feature type="compositionally biased region" description="Acidic residues" evidence="1">
    <location>
        <begin position="1249"/>
        <end position="1277"/>
    </location>
</feature>
<feature type="transmembrane region" description="Helical" evidence="2">
    <location>
        <begin position="26"/>
        <end position="51"/>
    </location>
</feature>
<feature type="compositionally biased region" description="Basic and acidic residues" evidence="1">
    <location>
        <begin position="1299"/>
        <end position="1334"/>
    </location>
</feature>
<keyword evidence="2" id="KW-1133">Transmembrane helix</keyword>
<proteinExistence type="predicted"/>
<protein>
    <recommendedName>
        <fullName evidence="4">Reverse transcriptase Ty1/copia-type domain-containing protein</fullName>
    </recommendedName>
</protein>
<evidence type="ECO:0008006" key="4">
    <source>
        <dbReference type="Google" id="ProtNLM"/>
    </source>
</evidence>